<reference evidence="1 2" key="1">
    <citation type="submission" date="2015-04" db="EMBL/GenBank/DDBJ databases">
        <title>Genome sequence of Ceratocystis platani, a major pathogen of plane trees.</title>
        <authorList>
            <person name="Belbahri L."/>
        </authorList>
    </citation>
    <scope>NUCLEOTIDE SEQUENCE [LARGE SCALE GENOMIC DNA]</scope>
    <source>
        <strain evidence="1 2">CFO</strain>
    </source>
</reference>
<proteinExistence type="predicted"/>
<gene>
    <name evidence="1" type="ORF">CFO_g3267</name>
</gene>
<keyword evidence="2" id="KW-1185">Reference proteome</keyword>
<comment type="caution">
    <text evidence="1">The sequence shown here is derived from an EMBL/GenBank/DDBJ whole genome shotgun (WGS) entry which is preliminary data.</text>
</comment>
<dbReference type="AlphaFoldDB" id="A0A0F8BPA3"/>
<protein>
    <submittedName>
        <fullName evidence="1">Uncharacterized protein</fullName>
    </submittedName>
</protein>
<name>A0A0F8BPA3_CERFI</name>
<accession>A0A0F8BPA3</accession>
<sequence>MDGYVAGRDYAGPRIAEAAASTILQYLRSDCLYARRYCRDQQGRHEHYCPLLSHRCYSYHHHYPGDWHWKAKDPPGTFAAERRQLQLRQTWLQDSSRQQTGQRGAPRRVLEQAAKRVRWWAGVVVTKSGEY</sequence>
<evidence type="ECO:0000313" key="2">
    <source>
        <dbReference type="Proteomes" id="UP000034841"/>
    </source>
</evidence>
<dbReference type="Proteomes" id="UP000034841">
    <property type="component" value="Unassembled WGS sequence"/>
</dbReference>
<dbReference type="EMBL" id="LBBL01000165">
    <property type="protein sequence ID" value="KKF94373.1"/>
    <property type="molecule type" value="Genomic_DNA"/>
</dbReference>
<organism evidence="1 2">
    <name type="scientific">Ceratocystis fimbriata f. sp. platani</name>
    <dbReference type="NCBI Taxonomy" id="88771"/>
    <lineage>
        <taxon>Eukaryota</taxon>
        <taxon>Fungi</taxon>
        <taxon>Dikarya</taxon>
        <taxon>Ascomycota</taxon>
        <taxon>Pezizomycotina</taxon>
        <taxon>Sordariomycetes</taxon>
        <taxon>Hypocreomycetidae</taxon>
        <taxon>Microascales</taxon>
        <taxon>Ceratocystidaceae</taxon>
        <taxon>Ceratocystis</taxon>
    </lineage>
</organism>
<evidence type="ECO:0000313" key="1">
    <source>
        <dbReference type="EMBL" id="KKF94373.1"/>
    </source>
</evidence>